<protein>
    <submittedName>
        <fullName evidence="3">Uncharacterized conserved protein</fullName>
    </submittedName>
</protein>
<dbReference type="STRING" id="406100.SAMN04488052_10885"/>
<evidence type="ECO:0000259" key="2">
    <source>
        <dbReference type="Pfam" id="PF00462"/>
    </source>
</evidence>
<feature type="signal peptide" evidence="1">
    <location>
        <begin position="1"/>
        <end position="37"/>
    </location>
</feature>
<feature type="domain" description="Glutaredoxin" evidence="2">
    <location>
        <begin position="44"/>
        <end position="85"/>
    </location>
</feature>
<gene>
    <name evidence="3" type="ORF">SAMN04488052_10885</name>
</gene>
<accession>A0A1H8UVY6</accession>
<dbReference type="AlphaFoldDB" id="A0A1H8UVY6"/>
<keyword evidence="1" id="KW-0732">Signal</keyword>
<organism evidence="3 4">
    <name type="scientific">Aquisalimonas asiatica</name>
    <dbReference type="NCBI Taxonomy" id="406100"/>
    <lineage>
        <taxon>Bacteria</taxon>
        <taxon>Pseudomonadati</taxon>
        <taxon>Pseudomonadota</taxon>
        <taxon>Gammaproteobacteria</taxon>
        <taxon>Chromatiales</taxon>
        <taxon>Ectothiorhodospiraceae</taxon>
        <taxon>Aquisalimonas</taxon>
    </lineage>
</organism>
<evidence type="ECO:0000313" key="3">
    <source>
        <dbReference type="EMBL" id="SEP07163.1"/>
    </source>
</evidence>
<name>A0A1H8UVY6_9GAMM</name>
<dbReference type="Pfam" id="PF04214">
    <property type="entry name" value="DUF411"/>
    <property type="match status" value="1"/>
</dbReference>
<dbReference type="InterPro" id="IPR002109">
    <property type="entry name" value="Glutaredoxin"/>
</dbReference>
<dbReference type="RefSeq" id="WP_091645342.1">
    <property type="nucleotide sequence ID" value="NZ_FOEG01000008.1"/>
</dbReference>
<dbReference type="EMBL" id="FOEG01000008">
    <property type="protein sequence ID" value="SEP07163.1"/>
    <property type="molecule type" value="Genomic_DNA"/>
</dbReference>
<dbReference type="InterPro" id="IPR007332">
    <property type="entry name" value="DUF411"/>
</dbReference>
<reference evidence="3 4" key="1">
    <citation type="submission" date="2016-10" db="EMBL/GenBank/DDBJ databases">
        <authorList>
            <person name="de Groot N.N."/>
        </authorList>
    </citation>
    <scope>NUCLEOTIDE SEQUENCE [LARGE SCALE GENOMIC DNA]</scope>
    <source>
        <strain evidence="3 4">CGMCC 1.6291</strain>
    </source>
</reference>
<evidence type="ECO:0000313" key="4">
    <source>
        <dbReference type="Proteomes" id="UP000199657"/>
    </source>
</evidence>
<dbReference type="Proteomes" id="UP000199657">
    <property type="component" value="Unassembled WGS sequence"/>
</dbReference>
<proteinExistence type="predicted"/>
<keyword evidence="4" id="KW-1185">Reference proteome</keyword>
<feature type="chain" id="PRO_5011480373" evidence="1">
    <location>
        <begin position="38"/>
        <end position="167"/>
    </location>
</feature>
<evidence type="ECO:0000256" key="1">
    <source>
        <dbReference type="SAM" id="SignalP"/>
    </source>
</evidence>
<dbReference type="OrthoDB" id="14727at2"/>
<dbReference type="InterPro" id="IPR036249">
    <property type="entry name" value="Thioredoxin-like_sf"/>
</dbReference>
<dbReference type="Pfam" id="PF00462">
    <property type="entry name" value="Glutaredoxin"/>
    <property type="match status" value="1"/>
</dbReference>
<sequence>MGGTERGNVSAKAKLAFAALAAGALAWAVLIGSSAVAAEPADQIKVYKTPGCGCCTAWEDYLRDEGFEVVSRDVNQHELNAIKQEQGLGRELASCHTAFIGDYVIEGHVPAEDIRRLIEERPDVDGIAVPGMPVGSPGMEMGDRQDPYDVVTFVDGRKMDVFASHHQ</sequence>
<dbReference type="Gene3D" id="3.40.30.10">
    <property type="entry name" value="Glutaredoxin"/>
    <property type="match status" value="1"/>
</dbReference>
<dbReference type="SUPFAM" id="SSF52833">
    <property type="entry name" value="Thioredoxin-like"/>
    <property type="match status" value="1"/>
</dbReference>